<gene>
    <name evidence="6" type="ORF">CTI12_AA169800</name>
</gene>
<dbReference type="Proteomes" id="UP000245207">
    <property type="component" value="Unassembled WGS sequence"/>
</dbReference>
<evidence type="ECO:0000256" key="3">
    <source>
        <dbReference type="ARBA" id="ARBA00022729"/>
    </source>
</evidence>
<feature type="domain" description="Peptidase A1" evidence="5">
    <location>
        <begin position="1"/>
        <end position="187"/>
    </location>
</feature>
<dbReference type="InterPro" id="IPR032799">
    <property type="entry name" value="TAXi_C"/>
</dbReference>
<dbReference type="PANTHER" id="PTHR13683">
    <property type="entry name" value="ASPARTYL PROTEASES"/>
    <property type="match status" value="1"/>
</dbReference>
<accession>A0A2U1PBE3</accession>
<dbReference type="STRING" id="35608.A0A2U1PBE3"/>
<dbReference type="EMBL" id="PKPP01001396">
    <property type="protein sequence ID" value="PWA83074.1"/>
    <property type="molecule type" value="Genomic_DNA"/>
</dbReference>
<evidence type="ECO:0000256" key="1">
    <source>
        <dbReference type="ARBA" id="ARBA00007447"/>
    </source>
</evidence>
<dbReference type="FunFam" id="2.40.70.10:FF:000018">
    <property type="entry name" value="Aspartic proteinase-like protein 2"/>
    <property type="match status" value="1"/>
</dbReference>
<reference evidence="6 7" key="1">
    <citation type="journal article" date="2018" name="Mol. Plant">
        <title>The genome of Artemisia annua provides insight into the evolution of Asteraceae family and artemisinin biosynthesis.</title>
        <authorList>
            <person name="Shen Q."/>
            <person name="Zhang L."/>
            <person name="Liao Z."/>
            <person name="Wang S."/>
            <person name="Yan T."/>
            <person name="Shi P."/>
            <person name="Liu M."/>
            <person name="Fu X."/>
            <person name="Pan Q."/>
            <person name="Wang Y."/>
            <person name="Lv Z."/>
            <person name="Lu X."/>
            <person name="Zhang F."/>
            <person name="Jiang W."/>
            <person name="Ma Y."/>
            <person name="Chen M."/>
            <person name="Hao X."/>
            <person name="Li L."/>
            <person name="Tang Y."/>
            <person name="Lv G."/>
            <person name="Zhou Y."/>
            <person name="Sun X."/>
            <person name="Brodelius P.E."/>
            <person name="Rose J.K.C."/>
            <person name="Tang K."/>
        </authorList>
    </citation>
    <scope>NUCLEOTIDE SEQUENCE [LARGE SCALE GENOMIC DNA]</scope>
    <source>
        <strain evidence="7">cv. Huhao1</strain>
        <tissue evidence="6">Leaf</tissue>
    </source>
</reference>
<evidence type="ECO:0000313" key="6">
    <source>
        <dbReference type="EMBL" id="PWA83074.1"/>
    </source>
</evidence>
<keyword evidence="7" id="KW-1185">Reference proteome</keyword>
<evidence type="ECO:0000256" key="2">
    <source>
        <dbReference type="ARBA" id="ARBA00022670"/>
    </source>
</evidence>
<dbReference type="Pfam" id="PF14541">
    <property type="entry name" value="TAXi_C"/>
    <property type="match status" value="1"/>
</dbReference>
<comment type="similarity">
    <text evidence="1">Belongs to the peptidase A1 family.</text>
</comment>
<keyword evidence="2" id="KW-0645">Protease</keyword>
<keyword evidence="4" id="KW-0378">Hydrolase</keyword>
<sequence length="243" mass="26214">MHFLIVLLEMVRVVVFWYFLGQIIEPNMVYTPFIPSQPHYNLNLLSISVNGQTLSIDPSMFATSGSRGGTIIDSGTTLAYLAEEAYDPFVEAITRSVSQSVQSVMLKGSKCYVVTSSTPEMFPTLSLNFAGGAAMLHGLTTSLIGGAVVWCIGFQKIRGQGITILGDLVLKDRIVVYDLGGQRIGWANYDCTSSVNVSTSSTGGRSEYVNAGQIGGSGKLLNTHDKLLSIFIVAFRFVIASFS</sequence>
<dbReference type="OrthoDB" id="2747330at2759"/>
<protein>
    <submittedName>
        <fullName evidence="6">Aspartic peptidase A1 family, Aspartic peptidase domain protein</fullName>
    </submittedName>
</protein>
<proteinExistence type="inferred from homology"/>
<dbReference type="PANTHER" id="PTHR13683:SF375">
    <property type="entry name" value="PEPTIDASE A1 DOMAIN-CONTAINING PROTEIN"/>
    <property type="match status" value="1"/>
</dbReference>
<organism evidence="6 7">
    <name type="scientific">Artemisia annua</name>
    <name type="common">Sweet wormwood</name>
    <dbReference type="NCBI Taxonomy" id="35608"/>
    <lineage>
        <taxon>Eukaryota</taxon>
        <taxon>Viridiplantae</taxon>
        <taxon>Streptophyta</taxon>
        <taxon>Embryophyta</taxon>
        <taxon>Tracheophyta</taxon>
        <taxon>Spermatophyta</taxon>
        <taxon>Magnoliopsida</taxon>
        <taxon>eudicotyledons</taxon>
        <taxon>Gunneridae</taxon>
        <taxon>Pentapetalae</taxon>
        <taxon>asterids</taxon>
        <taxon>campanulids</taxon>
        <taxon>Asterales</taxon>
        <taxon>Asteraceae</taxon>
        <taxon>Asteroideae</taxon>
        <taxon>Anthemideae</taxon>
        <taxon>Artemisiinae</taxon>
        <taxon>Artemisia</taxon>
    </lineage>
</organism>
<dbReference type="AlphaFoldDB" id="A0A2U1PBE3"/>
<dbReference type="InterPro" id="IPR001461">
    <property type="entry name" value="Aspartic_peptidase_A1"/>
</dbReference>
<dbReference type="InterPro" id="IPR021109">
    <property type="entry name" value="Peptidase_aspartic_dom_sf"/>
</dbReference>
<dbReference type="PROSITE" id="PS51767">
    <property type="entry name" value="PEPTIDASE_A1"/>
    <property type="match status" value="1"/>
</dbReference>
<dbReference type="GO" id="GO:0006508">
    <property type="term" value="P:proteolysis"/>
    <property type="evidence" value="ECO:0007669"/>
    <property type="project" value="UniProtKB-KW"/>
</dbReference>
<comment type="caution">
    <text evidence="6">The sequence shown here is derived from an EMBL/GenBank/DDBJ whole genome shotgun (WGS) entry which is preliminary data.</text>
</comment>
<name>A0A2U1PBE3_ARTAN</name>
<evidence type="ECO:0000259" key="5">
    <source>
        <dbReference type="PROSITE" id="PS51767"/>
    </source>
</evidence>
<dbReference type="InterPro" id="IPR033121">
    <property type="entry name" value="PEPTIDASE_A1"/>
</dbReference>
<keyword evidence="3" id="KW-0732">Signal</keyword>
<evidence type="ECO:0000256" key="4">
    <source>
        <dbReference type="ARBA" id="ARBA00022801"/>
    </source>
</evidence>
<dbReference type="SUPFAM" id="SSF50630">
    <property type="entry name" value="Acid proteases"/>
    <property type="match status" value="1"/>
</dbReference>
<evidence type="ECO:0000313" key="7">
    <source>
        <dbReference type="Proteomes" id="UP000245207"/>
    </source>
</evidence>
<dbReference type="GO" id="GO:0004190">
    <property type="term" value="F:aspartic-type endopeptidase activity"/>
    <property type="evidence" value="ECO:0007669"/>
    <property type="project" value="InterPro"/>
</dbReference>
<dbReference type="Gene3D" id="2.40.70.10">
    <property type="entry name" value="Acid Proteases"/>
    <property type="match status" value="1"/>
</dbReference>